<sequence>MPSFTLSVALRSSAPLDDAAIDALRTVLRPDDPELRLWREPDRSVLRVATECEAADLDAALDLGKDLGDEALAACPGRVFEVAAMGDDDSQVWRSGP</sequence>
<dbReference type="EMBL" id="SHKV01000001">
    <property type="protein sequence ID" value="RZU33138.1"/>
    <property type="molecule type" value="Genomic_DNA"/>
</dbReference>
<accession>A0A4Q7Y8Q4</accession>
<organism evidence="1 2">
    <name type="scientific">Blastococcus saxobsidens</name>
    <dbReference type="NCBI Taxonomy" id="138336"/>
    <lineage>
        <taxon>Bacteria</taxon>
        <taxon>Bacillati</taxon>
        <taxon>Actinomycetota</taxon>
        <taxon>Actinomycetes</taxon>
        <taxon>Geodermatophilales</taxon>
        <taxon>Geodermatophilaceae</taxon>
        <taxon>Blastococcus</taxon>
    </lineage>
</organism>
<proteinExistence type="predicted"/>
<keyword evidence="2" id="KW-1185">Reference proteome</keyword>
<dbReference type="RefSeq" id="WP_104527694.1">
    <property type="nucleotide sequence ID" value="NZ_POQT01000007.1"/>
</dbReference>
<dbReference type="AlphaFoldDB" id="A0A4Q7Y8Q4"/>
<reference evidence="1 2" key="1">
    <citation type="submission" date="2019-02" db="EMBL/GenBank/DDBJ databases">
        <title>Sequencing the genomes of 1000 actinobacteria strains.</title>
        <authorList>
            <person name="Klenk H.-P."/>
        </authorList>
    </citation>
    <scope>NUCLEOTIDE SEQUENCE [LARGE SCALE GENOMIC DNA]</scope>
    <source>
        <strain evidence="1 2">DSM 44509</strain>
    </source>
</reference>
<dbReference type="OrthoDB" id="5191819at2"/>
<dbReference type="Proteomes" id="UP000292507">
    <property type="component" value="Unassembled WGS sequence"/>
</dbReference>
<evidence type="ECO:0000313" key="1">
    <source>
        <dbReference type="EMBL" id="RZU33138.1"/>
    </source>
</evidence>
<protein>
    <submittedName>
        <fullName evidence="1">Uncharacterized protein</fullName>
    </submittedName>
</protein>
<name>A0A4Q7Y8Q4_9ACTN</name>
<evidence type="ECO:0000313" key="2">
    <source>
        <dbReference type="Proteomes" id="UP000292507"/>
    </source>
</evidence>
<comment type="caution">
    <text evidence="1">The sequence shown here is derived from an EMBL/GenBank/DDBJ whole genome shotgun (WGS) entry which is preliminary data.</text>
</comment>
<gene>
    <name evidence="1" type="ORF">BKA19_2854</name>
</gene>